<proteinExistence type="predicted"/>
<name>A0ACA9P4K8_9GLOM</name>
<protein>
    <submittedName>
        <fullName evidence="1">31724_t:CDS:1</fullName>
    </submittedName>
</protein>
<gene>
    <name evidence="1" type="ORF">RPERSI_LOCUS9306</name>
</gene>
<comment type="caution">
    <text evidence="1">The sequence shown here is derived from an EMBL/GenBank/DDBJ whole genome shotgun (WGS) entry which is preliminary data.</text>
</comment>
<evidence type="ECO:0000313" key="2">
    <source>
        <dbReference type="Proteomes" id="UP000789920"/>
    </source>
</evidence>
<sequence length="720" mass="84102">MTDQSIFGRFQANDVPYVAFRDDNEDPEEEFSESLVLRPTPSTSSRTTPSTFQNFTTNRQQRYQHLPEDDEIEEDSDQDSNEAPASLIVEMPQQRSKKTHPSPRPGMNLRELTMWKWVNVENLDLFFEQVYAYYVGKGFYCILLTVRLVLDIRRLTDMFNFYTYLLNIPDVDIQTIPWQKVVNRIIELRENNPTTSHQGPNNKPQQRLDAHNITNRIMRQENYLIALFNKDMLDLTIPIPFFRQKNFLTKTLEWNLRYCIINHVFNDQGQVRRHFVKDTRGVQRERLTQGLRRRFIFMGILNIIFAPFIVVYLLIYFFFRYFEEYRNNPKNIGLRQWSPFARWKFREFNELPHLFDQRLNKSYKQANKYIDQFPREKTALLANSLTAVLLLASIIDSEVFLGFEISPGRTVFFYLGILVPIVAISRGMSVEDHVVFDPTVRLKKVVEHTHYSPDNWKGKLDTDDVRREFIQLFQVKIVLFIQEILSVIFTPFVLWFSLPDYGLGYVCSFAVFDFKRHGNVKYGAPAEVENEYYLSKDGKMEKSFLNFKANHPDWEPTDPAGSLYLSRLNFSNQVHPERHERHERHNSIRSAHIDSILKNNRRSSNNVHFGYAPNSNYAGNTATGAGINSTIDDRPSSYVHNNTSRNSYRVSDQSTSDVQSSPDSSQEEHYASDLSGSFFLPGTKYGGVAHLSESNEPDRPRHEGVIGLLNQFYELNNSSM</sequence>
<evidence type="ECO:0000313" key="1">
    <source>
        <dbReference type="EMBL" id="CAG8685140.1"/>
    </source>
</evidence>
<organism evidence="1 2">
    <name type="scientific">Racocetra persica</name>
    <dbReference type="NCBI Taxonomy" id="160502"/>
    <lineage>
        <taxon>Eukaryota</taxon>
        <taxon>Fungi</taxon>
        <taxon>Fungi incertae sedis</taxon>
        <taxon>Mucoromycota</taxon>
        <taxon>Glomeromycotina</taxon>
        <taxon>Glomeromycetes</taxon>
        <taxon>Diversisporales</taxon>
        <taxon>Gigasporaceae</taxon>
        <taxon>Racocetra</taxon>
    </lineage>
</organism>
<keyword evidence="2" id="KW-1185">Reference proteome</keyword>
<reference evidence="1" key="1">
    <citation type="submission" date="2021-06" db="EMBL/GenBank/DDBJ databases">
        <authorList>
            <person name="Kallberg Y."/>
            <person name="Tangrot J."/>
            <person name="Rosling A."/>
        </authorList>
    </citation>
    <scope>NUCLEOTIDE SEQUENCE</scope>
    <source>
        <strain evidence="1">MA461A</strain>
    </source>
</reference>
<accession>A0ACA9P4K8</accession>
<dbReference type="EMBL" id="CAJVQC010017489">
    <property type="protein sequence ID" value="CAG8685140.1"/>
    <property type="molecule type" value="Genomic_DNA"/>
</dbReference>
<dbReference type="Proteomes" id="UP000789920">
    <property type="component" value="Unassembled WGS sequence"/>
</dbReference>